<dbReference type="SUPFAM" id="SSF55486">
    <property type="entry name" value="Metalloproteases ('zincins'), catalytic domain"/>
    <property type="match status" value="1"/>
</dbReference>
<dbReference type="RefSeq" id="XP_005794435.1">
    <property type="nucleotide sequence ID" value="XM_005794378.1"/>
</dbReference>
<sequence length="359" mass="38711">MFSRFSPRIARRAAGAVLGAGGCVCAHAEEASASKRRKPRAASGGVSGEFTEQPRVVRSLFDHSFFGKEVDVLGVPVRAHASVSDAAVVVAADRLSRMLRHMPTAVRDRLARRGASFHVIGIGQGTSDLPEHRHMKGVDGGYTGERGVTLDQRTRGMGGVQSSCGEENLIDLDSDPRYKGCDILTHEFAHCIMDVGLPPALQLAIRETFDTAVCAHGRWTRPDGSRAYAGSNASEYFAELTMWYFGTHGEFVDRASCTPPPGPGETYGTVPAEGTLLQQTFPSHVWLLERSTAPSTRPQPAKQRLHYAAPRDKVKVCLATVTDDAGCRVHFADRGRASPDPELGRPPSTPNGTVPSRQP</sequence>
<reference evidence="2" key="2">
    <citation type="submission" date="2024-10" db="UniProtKB">
        <authorList>
            <consortium name="EnsemblProtists"/>
        </authorList>
    </citation>
    <scope>IDENTIFICATION</scope>
</reference>
<feature type="region of interest" description="Disordered" evidence="1">
    <location>
        <begin position="29"/>
        <end position="48"/>
    </location>
</feature>
<dbReference type="HOGENOM" id="CLU_772588_0_0_1"/>
<feature type="region of interest" description="Disordered" evidence="1">
    <location>
        <begin position="330"/>
        <end position="359"/>
    </location>
</feature>
<evidence type="ECO:0000256" key="1">
    <source>
        <dbReference type="SAM" id="MobiDB-lite"/>
    </source>
</evidence>
<accession>A0A0D3L1X1</accession>
<feature type="compositionally biased region" description="Basic and acidic residues" evidence="1">
    <location>
        <begin position="330"/>
        <end position="343"/>
    </location>
</feature>
<evidence type="ECO:0000313" key="2">
    <source>
        <dbReference type="EnsemblProtists" id="EOD42006"/>
    </source>
</evidence>
<name>A0A0D3L1X1_EMIH1</name>
<feature type="region of interest" description="Disordered" evidence="1">
    <location>
        <begin position="128"/>
        <end position="147"/>
    </location>
</feature>
<keyword evidence="3" id="KW-1185">Reference proteome</keyword>
<proteinExistence type="predicted"/>
<evidence type="ECO:0000313" key="3">
    <source>
        <dbReference type="Proteomes" id="UP000013827"/>
    </source>
</evidence>
<organism evidence="2 3">
    <name type="scientific">Emiliania huxleyi (strain CCMP1516)</name>
    <dbReference type="NCBI Taxonomy" id="280463"/>
    <lineage>
        <taxon>Eukaryota</taxon>
        <taxon>Haptista</taxon>
        <taxon>Haptophyta</taxon>
        <taxon>Prymnesiophyceae</taxon>
        <taxon>Isochrysidales</taxon>
        <taxon>Noelaerhabdaceae</taxon>
        <taxon>Emiliania</taxon>
    </lineage>
</organism>
<reference evidence="3" key="1">
    <citation type="journal article" date="2013" name="Nature">
        <title>Pan genome of the phytoplankton Emiliania underpins its global distribution.</title>
        <authorList>
            <person name="Read B.A."/>
            <person name="Kegel J."/>
            <person name="Klute M.J."/>
            <person name="Kuo A."/>
            <person name="Lefebvre S.C."/>
            <person name="Maumus F."/>
            <person name="Mayer C."/>
            <person name="Miller J."/>
            <person name="Monier A."/>
            <person name="Salamov A."/>
            <person name="Young J."/>
            <person name="Aguilar M."/>
            <person name="Claverie J.M."/>
            <person name="Frickenhaus S."/>
            <person name="Gonzalez K."/>
            <person name="Herman E.K."/>
            <person name="Lin Y.C."/>
            <person name="Napier J."/>
            <person name="Ogata H."/>
            <person name="Sarno A.F."/>
            <person name="Shmutz J."/>
            <person name="Schroeder D."/>
            <person name="de Vargas C."/>
            <person name="Verret F."/>
            <person name="von Dassow P."/>
            <person name="Valentin K."/>
            <person name="Van de Peer Y."/>
            <person name="Wheeler G."/>
            <person name="Dacks J.B."/>
            <person name="Delwiche C.F."/>
            <person name="Dyhrman S.T."/>
            <person name="Glockner G."/>
            <person name="John U."/>
            <person name="Richards T."/>
            <person name="Worden A.Z."/>
            <person name="Zhang X."/>
            <person name="Grigoriev I.V."/>
            <person name="Allen A.E."/>
            <person name="Bidle K."/>
            <person name="Borodovsky M."/>
            <person name="Bowler C."/>
            <person name="Brownlee C."/>
            <person name="Cock J.M."/>
            <person name="Elias M."/>
            <person name="Gladyshev V.N."/>
            <person name="Groth M."/>
            <person name="Guda C."/>
            <person name="Hadaegh A."/>
            <person name="Iglesias-Rodriguez M.D."/>
            <person name="Jenkins J."/>
            <person name="Jones B.M."/>
            <person name="Lawson T."/>
            <person name="Leese F."/>
            <person name="Lindquist E."/>
            <person name="Lobanov A."/>
            <person name="Lomsadze A."/>
            <person name="Malik S.B."/>
            <person name="Marsh M.E."/>
            <person name="Mackinder L."/>
            <person name="Mock T."/>
            <person name="Mueller-Roeber B."/>
            <person name="Pagarete A."/>
            <person name="Parker M."/>
            <person name="Probert I."/>
            <person name="Quesneville H."/>
            <person name="Raines C."/>
            <person name="Rensing S.A."/>
            <person name="Riano-Pachon D.M."/>
            <person name="Richier S."/>
            <person name="Rokitta S."/>
            <person name="Shiraiwa Y."/>
            <person name="Soanes D.M."/>
            <person name="van der Giezen M."/>
            <person name="Wahlund T.M."/>
            <person name="Williams B."/>
            <person name="Wilson W."/>
            <person name="Wolfe G."/>
            <person name="Wurch L.L."/>
        </authorList>
    </citation>
    <scope>NUCLEOTIDE SEQUENCE</scope>
</reference>
<protein>
    <submittedName>
        <fullName evidence="2">Uncharacterized protein</fullName>
    </submittedName>
</protein>
<dbReference type="PROSITE" id="PS51257">
    <property type="entry name" value="PROKAR_LIPOPROTEIN"/>
    <property type="match status" value="1"/>
</dbReference>
<feature type="compositionally biased region" description="Polar residues" evidence="1">
    <location>
        <begin position="350"/>
        <end position="359"/>
    </location>
</feature>
<dbReference type="Proteomes" id="UP000013827">
    <property type="component" value="Unassembled WGS sequence"/>
</dbReference>
<dbReference type="EnsemblProtists" id="EOD42006">
    <property type="protein sequence ID" value="EOD42006"/>
    <property type="gene ID" value="EMIHUDRAFT_95190"/>
</dbReference>
<dbReference type="PaxDb" id="2903-EOD42006"/>
<dbReference type="GeneID" id="17287276"/>
<dbReference type="AlphaFoldDB" id="A0A0D3L1X1"/>
<dbReference type="KEGG" id="ehx:EMIHUDRAFT_95190"/>